<dbReference type="SUPFAM" id="SSF50156">
    <property type="entry name" value="PDZ domain-like"/>
    <property type="match status" value="1"/>
</dbReference>
<dbReference type="InterPro" id="IPR001478">
    <property type="entry name" value="PDZ"/>
</dbReference>
<dbReference type="InterPro" id="IPR005151">
    <property type="entry name" value="Tail-specific_protease"/>
</dbReference>
<evidence type="ECO:0000256" key="4">
    <source>
        <dbReference type="ARBA" id="ARBA00022825"/>
    </source>
</evidence>
<feature type="chain" id="PRO_5022816624" evidence="7">
    <location>
        <begin position="25"/>
        <end position="553"/>
    </location>
</feature>
<dbReference type="Gene3D" id="2.30.42.10">
    <property type="match status" value="1"/>
</dbReference>
<dbReference type="CDD" id="cd06782">
    <property type="entry name" value="cpPDZ_CPP-like"/>
    <property type="match status" value="1"/>
</dbReference>
<evidence type="ECO:0000256" key="5">
    <source>
        <dbReference type="RuleBase" id="RU004404"/>
    </source>
</evidence>
<dbReference type="CDD" id="cd07560">
    <property type="entry name" value="Peptidase_S41_CPP"/>
    <property type="match status" value="1"/>
</dbReference>
<dbReference type="Pfam" id="PF17820">
    <property type="entry name" value="PDZ_6"/>
    <property type="match status" value="1"/>
</dbReference>
<feature type="coiled-coil region" evidence="6">
    <location>
        <begin position="463"/>
        <end position="490"/>
    </location>
</feature>
<evidence type="ECO:0000256" key="1">
    <source>
        <dbReference type="ARBA" id="ARBA00009179"/>
    </source>
</evidence>
<reference evidence="9 10" key="1">
    <citation type="journal article" date="2019" name="Nat. Med.">
        <title>A library of human gut bacterial isolates paired with longitudinal multiomics data enables mechanistic microbiome research.</title>
        <authorList>
            <person name="Poyet M."/>
            <person name="Groussin M."/>
            <person name="Gibbons S.M."/>
            <person name="Avila-Pacheco J."/>
            <person name="Jiang X."/>
            <person name="Kearney S.M."/>
            <person name="Perrotta A.R."/>
            <person name="Berdy B."/>
            <person name="Zhao S."/>
            <person name="Lieberman T.D."/>
            <person name="Swanson P.K."/>
            <person name="Smith M."/>
            <person name="Roesemann S."/>
            <person name="Alexander J.E."/>
            <person name="Rich S.A."/>
            <person name="Livny J."/>
            <person name="Vlamakis H."/>
            <person name="Clish C."/>
            <person name="Bullock K."/>
            <person name="Deik A."/>
            <person name="Scott J."/>
            <person name="Pierce K.A."/>
            <person name="Xavier R.J."/>
            <person name="Alm E.J."/>
        </authorList>
    </citation>
    <scope>NUCLEOTIDE SEQUENCE [LARGE SCALE GENOMIC DNA]</scope>
    <source>
        <strain evidence="9 10">BIOML-A2</strain>
    </source>
</reference>
<dbReference type="SUPFAM" id="SSF52096">
    <property type="entry name" value="ClpP/crotonase"/>
    <property type="match status" value="1"/>
</dbReference>
<name>A0A5B3GDJ2_9BACT</name>
<keyword evidence="3 5" id="KW-0378">Hydrolase</keyword>
<dbReference type="GO" id="GO:0007165">
    <property type="term" value="P:signal transduction"/>
    <property type="evidence" value="ECO:0007669"/>
    <property type="project" value="TreeGrafter"/>
</dbReference>
<feature type="signal peptide" evidence="7">
    <location>
        <begin position="1"/>
        <end position="24"/>
    </location>
</feature>
<dbReference type="PROSITE" id="PS50106">
    <property type="entry name" value="PDZ"/>
    <property type="match status" value="1"/>
</dbReference>
<evidence type="ECO:0000256" key="3">
    <source>
        <dbReference type="ARBA" id="ARBA00022801"/>
    </source>
</evidence>
<proteinExistence type="inferred from homology"/>
<dbReference type="NCBIfam" id="TIGR00225">
    <property type="entry name" value="prc"/>
    <property type="match status" value="1"/>
</dbReference>
<evidence type="ECO:0000259" key="8">
    <source>
        <dbReference type="PROSITE" id="PS50106"/>
    </source>
</evidence>
<dbReference type="Gene3D" id="3.90.226.10">
    <property type="entry name" value="2-enoyl-CoA Hydratase, Chain A, domain 1"/>
    <property type="match status" value="1"/>
</dbReference>
<dbReference type="InterPro" id="IPR041489">
    <property type="entry name" value="PDZ_6"/>
</dbReference>
<keyword evidence="6" id="KW-0175">Coiled coil</keyword>
<dbReference type="Pfam" id="PF22694">
    <property type="entry name" value="CtpB_N-like"/>
    <property type="match status" value="1"/>
</dbReference>
<dbReference type="SMART" id="SM00228">
    <property type="entry name" value="PDZ"/>
    <property type="match status" value="1"/>
</dbReference>
<keyword evidence="7" id="KW-0732">Signal</keyword>
<evidence type="ECO:0000256" key="6">
    <source>
        <dbReference type="SAM" id="Coils"/>
    </source>
</evidence>
<protein>
    <submittedName>
        <fullName evidence="9">S41 family peptidase</fullName>
    </submittedName>
</protein>
<comment type="caution">
    <text evidence="9">The sequence shown here is derived from an EMBL/GenBank/DDBJ whole genome shotgun (WGS) entry which is preliminary data.</text>
</comment>
<keyword evidence="4 5" id="KW-0720">Serine protease</keyword>
<dbReference type="Pfam" id="PF03572">
    <property type="entry name" value="Peptidase_S41"/>
    <property type="match status" value="1"/>
</dbReference>
<evidence type="ECO:0000313" key="10">
    <source>
        <dbReference type="Proteomes" id="UP000323567"/>
    </source>
</evidence>
<dbReference type="InterPro" id="IPR036034">
    <property type="entry name" value="PDZ_sf"/>
</dbReference>
<dbReference type="RefSeq" id="WP_022061431.1">
    <property type="nucleotide sequence ID" value="NZ_AP031448.1"/>
</dbReference>
<keyword evidence="2 5" id="KW-0645">Protease</keyword>
<gene>
    <name evidence="9" type="ORF">F2Y13_02325</name>
</gene>
<dbReference type="Gene3D" id="3.30.750.44">
    <property type="match status" value="1"/>
</dbReference>
<dbReference type="PANTHER" id="PTHR32060:SF30">
    <property type="entry name" value="CARBOXY-TERMINAL PROCESSING PROTEASE CTPA"/>
    <property type="match status" value="1"/>
</dbReference>
<feature type="domain" description="PDZ" evidence="8">
    <location>
        <begin position="84"/>
        <end position="150"/>
    </location>
</feature>
<organism evidence="9 10">
    <name type="scientific">Alistipes shahii</name>
    <dbReference type="NCBI Taxonomy" id="328814"/>
    <lineage>
        <taxon>Bacteria</taxon>
        <taxon>Pseudomonadati</taxon>
        <taxon>Bacteroidota</taxon>
        <taxon>Bacteroidia</taxon>
        <taxon>Bacteroidales</taxon>
        <taxon>Rikenellaceae</taxon>
        <taxon>Alistipes</taxon>
    </lineage>
</organism>
<sequence>MIRKYRYLLTAAAAVGAAGLLTFAARNDFGLGRNMEIAVNMMRELSLNYVDPVDPDRLMEGAAAGMVSDLDPYTEYIPEEGMQDFELLTTGKYGGIGALIRQKDDYVRIAQPYQGSPADKAGLKIGDKILSIDGKDAKGFTTEQVSSRLKGEPGSKVKVTVEHLDGTQQTAAIRRERIAIPGVPYAGWVADGIGYIRHSDFTEGCYEEMRAAIERLRTERPLKGLVLDYRSNGGGIMQEAVKILGMFVPKGTEVVSTKGRSEDSKQVFRTDTEPILADLPLTVLINGNSASAAEIVAGALQDLDRAVLIGQRSFGKGLVQSPRPLGYNAMLKLTTAKYYIPSGRCIQAIDYSHSQEGSVRAVPDSLISEFTTRAGRKVYDGGGVMPDIATDPEYISRFALTLYALGFIEDFGDEYTRRNPGRQIDIRTFSITDKDYADFAEFMQDKKVPYESDTRRALKALKKAAEDDRFADLKNKFEQVEAELKDDTQTNLETYRTQVVETINNDIVMRHGYQAGVIEHSLSGDKEVKKAVEVLGDPAEYARITREQDTKRK</sequence>
<dbReference type="Proteomes" id="UP000323567">
    <property type="component" value="Unassembled WGS sequence"/>
</dbReference>
<accession>A0A5B3GDJ2</accession>
<dbReference type="InterPro" id="IPR004447">
    <property type="entry name" value="Peptidase_S41A"/>
</dbReference>
<dbReference type="AlphaFoldDB" id="A0A5B3GDJ2"/>
<dbReference type="PANTHER" id="PTHR32060">
    <property type="entry name" value="TAIL-SPECIFIC PROTEASE"/>
    <property type="match status" value="1"/>
</dbReference>
<dbReference type="GO" id="GO:0030288">
    <property type="term" value="C:outer membrane-bounded periplasmic space"/>
    <property type="evidence" value="ECO:0007669"/>
    <property type="project" value="TreeGrafter"/>
</dbReference>
<dbReference type="EMBL" id="VVXK01000002">
    <property type="protein sequence ID" value="KAA2371644.1"/>
    <property type="molecule type" value="Genomic_DNA"/>
</dbReference>
<evidence type="ECO:0000313" key="9">
    <source>
        <dbReference type="EMBL" id="KAA2371644.1"/>
    </source>
</evidence>
<comment type="similarity">
    <text evidence="1 5">Belongs to the peptidase S41A family.</text>
</comment>
<evidence type="ECO:0000256" key="2">
    <source>
        <dbReference type="ARBA" id="ARBA00022670"/>
    </source>
</evidence>
<dbReference type="SMART" id="SM00245">
    <property type="entry name" value="TSPc"/>
    <property type="match status" value="1"/>
</dbReference>
<dbReference type="GO" id="GO:0008236">
    <property type="term" value="F:serine-type peptidase activity"/>
    <property type="evidence" value="ECO:0007669"/>
    <property type="project" value="UniProtKB-KW"/>
</dbReference>
<dbReference type="InterPro" id="IPR029045">
    <property type="entry name" value="ClpP/crotonase-like_dom_sf"/>
</dbReference>
<dbReference type="GO" id="GO:0006508">
    <property type="term" value="P:proteolysis"/>
    <property type="evidence" value="ECO:0007669"/>
    <property type="project" value="UniProtKB-KW"/>
</dbReference>
<dbReference type="InterPro" id="IPR055210">
    <property type="entry name" value="CtpA/B_N"/>
</dbReference>
<evidence type="ECO:0000256" key="7">
    <source>
        <dbReference type="SAM" id="SignalP"/>
    </source>
</evidence>
<dbReference type="GO" id="GO:0004175">
    <property type="term" value="F:endopeptidase activity"/>
    <property type="evidence" value="ECO:0007669"/>
    <property type="project" value="TreeGrafter"/>
</dbReference>